<protein>
    <submittedName>
        <fullName evidence="2">Putative DNA-binding SAP protein</fullName>
    </submittedName>
</protein>
<reference evidence="2 3" key="1">
    <citation type="journal article" date="2012" name="PLoS Pathog.">
        <title>The genome of the obligate intracellular parasite Trachipleistophora hominis: new insights into microsporidian genome dynamics and reductive evolution.</title>
        <authorList>
            <person name="Heinz E."/>
            <person name="Williams T.A."/>
            <person name="Nakjang S."/>
            <person name="Noel C.J."/>
            <person name="Swan D.C."/>
            <person name="Goldberg A.V."/>
            <person name="Harris S.R."/>
            <person name="Weinmaier T."/>
            <person name="Markert S."/>
            <person name="Becher D."/>
            <person name="Bernhardt J."/>
            <person name="Dagan T."/>
            <person name="Hacker C."/>
            <person name="Lucocq J.M."/>
            <person name="Schweder T."/>
            <person name="Rattei T."/>
            <person name="Hall N."/>
            <person name="Hirt R.P."/>
            <person name="Embley T.M."/>
        </authorList>
    </citation>
    <scope>NUCLEOTIDE SEQUENCE [LARGE SCALE GENOMIC DNA]</scope>
</reference>
<proteinExistence type="predicted"/>
<gene>
    <name evidence="2" type="ORF">THOM_0498</name>
</gene>
<dbReference type="InterPro" id="IPR003034">
    <property type="entry name" value="SAP_dom"/>
</dbReference>
<dbReference type="Pfam" id="PF02037">
    <property type="entry name" value="SAP"/>
    <property type="match status" value="1"/>
</dbReference>
<sequence>MDFKKLTVAQLREECKKRDINTVNLKKTELIEHLLRYEDGNKTAQCGETGESSSAAFESKSFDELSESEKIQARIRRFACNKPGENTGDIGALDAVYAKELQEREERQRRFSRPADK</sequence>
<organism evidence="2 3">
    <name type="scientific">Trachipleistophora hominis</name>
    <name type="common">Microsporidian parasite</name>
    <dbReference type="NCBI Taxonomy" id="72359"/>
    <lineage>
        <taxon>Eukaryota</taxon>
        <taxon>Fungi</taxon>
        <taxon>Fungi incertae sedis</taxon>
        <taxon>Microsporidia</taxon>
        <taxon>Pleistophoridae</taxon>
        <taxon>Trachipleistophora</taxon>
    </lineage>
</organism>
<dbReference type="AlphaFoldDB" id="L7JZJ0"/>
<evidence type="ECO:0000259" key="1">
    <source>
        <dbReference type="Pfam" id="PF02037"/>
    </source>
</evidence>
<feature type="domain" description="SAP" evidence="1">
    <location>
        <begin position="2"/>
        <end position="37"/>
    </location>
</feature>
<dbReference type="GO" id="GO:0003677">
    <property type="term" value="F:DNA binding"/>
    <property type="evidence" value="ECO:0007669"/>
    <property type="project" value="UniProtKB-KW"/>
</dbReference>
<dbReference type="Proteomes" id="UP000011185">
    <property type="component" value="Unassembled WGS sequence"/>
</dbReference>
<dbReference type="Gene3D" id="1.10.720.30">
    <property type="entry name" value="SAP domain"/>
    <property type="match status" value="1"/>
</dbReference>
<dbReference type="HOGENOM" id="CLU_2086613_0_0_1"/>
<name>L7JZJ0_TRAHO</name>
<keyword evidence="2" id="KW-0238">DNA-binding</keyword>
<dbReference type="OrthoDB" id="5348404at2759"/>
<keyword evidence="3" id="KW-1185">Reference proteome</keyword>
<dbReference type="InterPro" id="IPR036361">
    <property type="entry name" value="SAP_dom_sf"/>
</dbReference>
<dbReference type="InParanoid" id="L7JZJ0"/>
<evidence type="ECO:0000313" key="3">
    <source>
        <dbReference type="Proteomes" id="UP000011185"/>
    </source>
</evidence>
<evidence type="ECO:0000313" key="2">
    <source>
        <dbReference type="EMBL" id="ELQ76471.1"/>
    </source>
</evidence>
<dbReference type="VEuPathDB" id="MicrosporidiaDB:THOM_0498"/>
<dbReference type="EMBL" id="JH993845">
    <property type="protein sequence ID" value="ELQ76471.1"/>
    <property type="molecule type" value="Genomic_DNA"/>
</dbReference>
<dbReference type="OMA" id="RFACNKS"/>
<dbReference type="SUPFAM" id="SSF68906">
    <property type="entry name" value="SAP domain"/>
    <property type="match status" value="1"/>
</dbReference>
<accession>L7JZJ0</accession>